<evidence type="ECO:0000259" key="4">
    <source>
        <dbReference type="PROSITE" id="PS50987"/>
    </source>
</evidence>
<accession>A0A841L2Z9</accession>
<keyword evidence="3" id="KW-0804">Transcription</keyword>
<name>A0A841L2Z9_9FIRM</name>
<comment type="caution">
    <text evidence="5">The sequence shown here is derived from an EMBL/GenBank/DDBJ whole genome shotgun (WGS) entry which is preliminary data.</text>
</comment>
<keyword evidence="1" id="KW-0805">Transcription regulation</keyword>
<keyword evidence="6" id="KW-1185">Reference proteome</keyword>
<dbReference type="Gene3D" id="1.10.10.10">
    <property type="entry name" value="Winged helix-like DNA-binding domain superfamily/Winged helix DNA-binding domain"/>
    <property type="match status" value="1"/>
</dbReference>
<evidence type="ECO:0000313" key="6">
    <source>
        <dbReference type="Proteomes" id="UP000579281"/>
    </source>
</evidence>
<dbReference type="EMBL" id="JACHEN010000024">
    <property type="protein sequence ID" value="MBB6217522.1"/>
    <property type="molecule type" value="Genomic_DNA"/>
</dbReference>
<sequence>MPKDNVFFTVNPSLEFIHALNFVANKEARYKFYSDFNIIPTEEFKQIVEEMKGKLSRYIQNELKFFFQWEPMMHTLGRIVEEHKHIENVSTFIEFIEQMHENEILSYITSQALYGVNANTSTNWSMDENMANNISNIIFNMDDDTTIDKERLIEFAESPLEIKSRLVLLMKQFYEKSYKQNEAYILSKLDEAKKRYEKLYSDNLAYFADEYLHNTLPRDNYKKLIIHISYFTLVRVWFFTVNPYDDTQWIHLGIYSEYYPRKKFIKAKVQNFIRILSDKKRFEIIERLSKKPYYVYELAAELDLTSPTVCYHLNHMLDLNLVSLEKENNKTYYSLNKEMVKELLNNASSILLND</sequence>
<dbReference type="NCBIfam" id="NF033788">
    <property type="entry name" value="HTH_metalloreg"/>
    <property type="match status" value="1"/>
</dbReference>
<dbReference type="AlphaFoldDB" id="A0A841L2Z9"/>
<dbReference type="PANTHER" id="PTHR33154:SF33">
    <property type="entry name" value="TRANSCRIPTIONAL REPRESSOR SDPR"/>
    <property type="match status" value="1"/>
</dbReference>
<dbReference type="PROSITE" id="PS50987">
    <property type="entry name" value="HTH_ARSR_2"/>
    <property type="match status" value="1"/>
</dbReference>
<dbReference type="PANTHER" id="PTHR33154">
    <property type="entry name" value="TRANSCRIPTIONAL REGULATOR, ARSR FAMILY"/>
    <property type="match status" value="1"/>
</dbReference>
<evidence type="ECO:0000256" key="1">
    <source>
        <dbReference type="ARBA" id="ARBA00023015"/>
    </source>
</evidence>
<dbReference type="Pfam" id="PF01022">
    <property type="entry name" value="HTH_5"/>
    <property type="match status" value="1"/>
</dbReference>
<feature type="domain" description="HTH arsR-type" evidence="4">
    <location>
        <begin position="261"/>
        <end position="354"/>
    </location>
</feature>
<dbReference type="GO" id="GO:0003677">
    <property type="term" value="F:DNA binding"/>
    <property type="evidence" value="ECO:0007669"/>
    <property type="project" value="UniProtKB-KW"/>
</dbReference>
<dbReference type="GO" id="GO:0003700">
    <property type="term" value="F:DNA-binding transcription factor activity"/>
    <property type="evidence" value="ECO:0007669"/>
    <property type="project" value="InterPro"/>
</dbReference>
<reference evidence="5 6" key="1">
    <citation type="submission" date="2020-08" db="EMBL/GenBank/DDBJ databases">
        <title>Genomic Encyclopedia of Type Strains, Phase IV (KMG-IV): sequencing the most valuable type-strain genomes for metagenomic binning, comparative biology and taxonomic classification.</title>
        <authorList>
            <person name="Goeker M."/>
        </authorList>
    </citation>
    <scope>NUCLEOTIDE SEQUENCE [LARGE SCALE GENOMIC DNA]</scope>
    <source>
        <strain evidence="5 6">DSM 103526</strain>
    </source>
</reference>
<dbReference type="PRINTS" id="PR00778">
    <property type="entry name" value="HTHARSR"/>
</dbReference>
<organism evidence="5 6">
    <name type="scientific">Anaerosolibacter carboniphilus</name>
    <dbReference type="NCBI Taxonomy" id="1417629"/>
    <lineage>
        <taxon>Bacteria</taxon>
        <taxon>Bacillati</taxon>
        <taxon>Bacillota</taxon>
        <taxon>Clostridia</taxon>
        <taxon>Peptostreptococcales</taxon>
        <taxon>Thermotaleaceae</taxon>
        <taxon>Anaerosolibacter</taxon>
    </lineage>
</organism>
<dbReference type="Proteomes" id="UP000579281">
    <property type="component" value="Unassembled WGS sequence"/>
</dbReference>
<protein>
    <submittedName>
        <fullName evidence="5">DNA-binding transcriptional ArsR family regulator</fullName>
    </submittedName>
</protein>
<evidence type="ECO:0000256" key="2">
    <source>
        <dbReference type="ARBA" id="ARBA00023125"/>
    </source>
</evidence>
<proteinExistence type="predicted"/>
<dbReference type="CDD" id="cd00090">
    <property type="entry name" value="HTH_ARSR"/>
    <property type="match status" value="1"/>
</dbReference>
<dbReference type="RefSeq" id="WP_207727069.1">
    <property type="nucleotide sequence ID" value="NZ_JACHEN010000024.1"/>
</dbReference>
<dbReference type="SUPFAM" id="SSF46785">
    <property type="entry name" value="Winged helix' DNA-binding domain"/>
    <property type="match status" value="1"/>
</dbReference>
<dbReference type="SMART" id="SM00418">
    <property type="entry name" value="HTH_ARSR"/>
    <property type="match status" value="1"/>
</dbReference>
<keyword evidence="2 5" id="KW-0238">DNA-binding</keyword>
<dbReference type="InterPro" id="IPR036388">
    <property type="entry name" value="WH-like_DNA-bd_sf"/>
</dbReference>
<evidence type="ECO:0000256" key="3">
    <source>
        <dbReference type="ARBA" id="ARBA00023163"/>
    </source>
</evidence>
<dbReference type="InterPro" id="IPR001845">
    <property type="entry name" value="HTH_ArsR_DNA-bd_dom"/>
</dbReference>
<evidence type="ECO:0000313" key="5">
    <source>
        <dbReference type="EMBL" id="MBB6217522.1"/>
    </source>
</evidence>
<gene>
    <name evidence="5" type="ORF">HNQ80_003643</name>
</gene>
<dbReference type="InterPro" id="IPR051081">
    <property type="entry name" value="HTH_MetalResp_TranReg"/>
</dbReference>
<dbReference type="InterPro" id="IPR036390">
    <property type="entry name" value="WH_DNA-bd_sf"/>
</dbReference>
<dbReference type="InterPro" id="IPR011991">
    <property type="entry name" value="ArsR-like_HTH"/>
</dbReference>